<dbReference type="EMBL" id="CM045765">
    <property type="protein sequence ID" value="KAI7999899.1"/>
    <property type="molecule type" value="Genomic_DNA"/>
</dbReference>
<name>A0ACC0GGC7_9ERIC</name>
<evidence type="ECO:0000313" key="1">
    <source>
        <dbReference type="EMBL" id="KAI7999899.1"/>
    </source>
</evidence>
<organism evidence="1 2">
    <name type="scientific">Camellia lanceoleosa</name>
    <dbReference type="NCBI Taxonomy" id="1840588"/>
    <lineage>
        <taxon>Eukaryota</taxon>
        <taxon>Viridiplantae</taxon>
        <taxon>Streptophyta</taxon>
        <taxon>Embryophyta</taxon>
        <taxon>Tracheophyta</taxon>
        <taxon>Spermatophyta</taxon>
        <taxon>Magnoliopsida</taxon>
        <taxon>eudicotyledons</taxon>
        <taxon>Gunneridae</taxon>
        <taxon>Pentapetalae</taxon>
        <taxon>asterids</taxon>
        <taxon>Ericales</taxon>
        <taxon>Theaceae</taxon>
        <taxon>Camellia</taxon>
    </lineage>
</organism>
<gene>
    <name evidence="1" type="ORF">LOK49_LG09G00482</name>
</gene>
<keyword evidence="2" id="KW-1185">Reference proteome</keyword>
<sequence>MRIDPLTHKPLLTPSTDHDQPQREQPQEDQQPPLPSLTCKISEVAMGQNSEIETSFESSISETKHKEKEEDINIEGPFDSLMDVNNDIPLIEPHKINLLPPCTTAP</sequence>
<protein>
    <submittedName>
        <fullName evidence="1">Uncharacterized protein</fullName>
    </submittedName>
</protein>
<reference evidence="1 2" key="1">
    <citation type="journal article" date="2022" name="Plant J.">
        <title>Chromosome-level genome of Camellia lanceoleosa provides a valuable resource for understanding genome evolution and self-incompatibility.</title>
        <authorList>
            <person name="Gong W."/>
            <person name="Xiao S."/>
            <person name="Wang L."/>
            <person name="Liao Z."/>
            <person name="Chang Y."/>
            <person name="Mo W."/>
            <person name="Hu G."/>
            <person name="Li W."/>
            <person name="Zhao G."/>
            <person name="Zhu H."/>
            <person name="Hu X."/>
            <person name="Ji K."/>
            <person name="Xiang X."/>
            <person name="Song Q."/>
            <person name="Yuan D."/>
            <person name="Jin S."/>
            <person name="Zhang L."/>
        </authorList>
    </citation>
    <scope>NUCLEOTIDE SEQUENCE [LARGE SCALE GENOMIC DNA]</scope>
    <source>
        <strain evidence="1">SQ_2022a</strain>
    </source>
</reference>
<evidence type="ECO:0000313" key="2">
    <source>
        <dbReference type="Proteomes" id="UP001060215"/>
    </source>
</evidence>
<dbReference type="Proteomes" id="UP001060215">
    <property type="component" value="Chromosome 8"/>
</dbReference>
<accession>A0ACC0GGC7</accession>
<comment type="caution">
    <text evidence="1">The sequence shown here is derived from an EMBL/GenBank/DDBJ whole genome shotgun (WGS) entry which is preliminary data.</text>
</comment>
<proteinExistence type="predicted"/>